<gene>
    <name evidence="2" type="ORF">P691DRAFT_777352</name>
</gene>
<feature type="compositionally biased region" description="Low complexity" evidence="1">
    <location>
        <begin position="203"/>
        <end position="213"/>
    </location>
</feature>
<feature type="region of interest" description="Disordered" evidence="1">
    <location>
        <begin position="188"/>
        <end position="250"/>
    </location>
</feature>
<evidence type="ECO:0000313" key="3">
    <source>
        <dbReference type="Proteomes" id="UP000807342"/>
    </source>
</evidence>
<dbReference type="OrthoDB" id="3227568at2759"/>
<comment type="caution">
    <text evidence="2">The sequence shown here is derived from an EMBL/GenBank/DDBJ whole genome shotgun (WGS) entry which is preliminary data.</text>
</comment>
<protein>
    <submittedName>
        <fullName evidence="2">Uncharacterized protein</fullName>
    </submittedName>
</protein>
<accession>A0A9P5X9F4</accession>
<reference evidence="2" key="1">
    <citation type="submission" date="2020-11" db="EMBL/GenBank/DDBJ databases">
        <authorList>
            <consortium name="DOE Joint Genome Institute"/>
            <person name="Ahrendt S."/>
            <person name="Riley R."/>
            <person name="Andreopoulos W."/>
            <person name="Labutti K."/>
            <person name="Pangilinan J."/>
            <person name="Ruiz-Duenas F.J."/>
            <person name="Barrasa J.M."/>
            <person name="Sanchez-Garcia M."/>
            <person name="Camarero S."/>
            <person name="Miyauchi S."/>
            <person name="Serrano A."/>
            <person name="Linde D."/>
            <person name="Babiker R."/>
            <person name="Drula E."/>
            <person name="Ayuso-Fernandez I."/>
            <person name="Pacheco R."/>
            <person name="Padilla G."/>
            <person name="Ferreira P."/>
            <person name="Barriuso J."/>
            <person name="Kellner H."/>
            <person name="Castanera R."/>
            <person name="Alfaro M."/>
            <person name="Ramirez L."/>
            <person name="Pisabarro A.G."/>
            <person name="Kuo A."/>
            <person name="Tritt A."/>
            <person name="Lipzen A."/>
            <person name="He G."/>
            <person name="Yan M."/>
            <person name="Ng V."/>
            <person name="Cullen D."/>
            <person name="Martin F."/>
            <person name="Rosso M.-N."/>
            <person name="Henrissat B."/>
            <person name="Hibbett D."/>
            <person name="Martinez A.T."/>
            <person name="Grigoriev I.V."/>
        </authorList>
    </citation>
    <scope>NUCLEOTIDE SEQUENCE</scope>
    <source>
        <strain evidence="2">MF-IS2</strain>
    </source>
</reference>
<dbReference type="EMBL" id="MU151283">
    <property type="protein sequence ID" value="KAF9445751.1"/>
    <property type="molecule type" value="Genomic_DNA"/>
</dbReference>
<keyword evidence="3" id="KW-1185">Reference proteome</keyword>
<evidence type="ECO:0000256" key="1">
    <source>
        <dbReference type="SAM" id="MobiDB-lite"/>
    </source>
</evidence>
<dbReference type="AlphaFoldDB" id="A0A9P5X9F4"/>
<proteinExistence type="predicted"/>
<sequence length="273" mass="30246">MYNLPPSLPPWTYHLAQILRPAFYTTIFSSATPTLLSTYHPPGQIWKHIFSNCVYSDLAGTIPTMARWNENRRFVRIEQFGLSGVVLYQIPVTHSVDGHAQPSITLERVFGSEERDFEDGMTITQLLDHTNARIVYFPVYACTSFTIGQVMHAFLTNVPQARPYPARDGFIVYADTAHAFCGDEAEPEGNIQIKSSPRPGQISLSISPSDSGSEQGSGVLSNKDDSSVESFGPHTPPRFDSPSIHEFQSPKCSVDGSFIIGYEVETGHEPCEL</sequence>
<name>A0A9P5X9F4_9AGAR</name>
<organism evidence="2 3">
    <name type="scientific">Macrolepiota fuliginosa MF-IS2</name>
    <dbReference type="NCBI Taxonomy" id="1400762"/>
    <lineage>
        <taxon>Eukaryota</taxon>
        <taxon>Fungi</taxon>
        <taxon>Dikarya</taxon>
        <taxon>Basidiomycota</taxon>
        <taxon>Agaricomycotina</taxon>
        <taxon>Agaricomycetes</taxon>
        <taxon>Agaricomycetidae</taxon>
        <taxon>Agaricales</taxon>
        <taxon>Agaricineae</taxon>
        <taxon>Agaricaceae</taxon>
        <taxon>Macrolepiota</taxon>
    </lineage>
</organism>
<dbReference type="Proteomes" id="UP000807342">
    <property type="component" value="Unassembled WGS sequence"/>
</dbReference>
<evidence type="ECO:0000313" key="2">
    <source>
        <dbReference type="EMBL" id="KAF9445751.1"/>
    </source>
</evidence>